<protein>
    <recommendedName>
        <fullName evidence="1">Endonuclease GajA/Old nuclease/RecF-like AAA domain-containing protein</fullName>
    </recommendedName>
</protein>
<accession>A0A0S4XMM8</accession>
<dbReference type="PANTHER" id="PTHR43581:SF2">
    <property type="entry name" value="EXCINUCLEASE ATPASE SUBUNIT"/>
    <property type="match status" value="1"/>
</dbReference>
<dbReference type="SUPFAM" id="SSF52540">
    <property type="entry name" value="P-loop containing nucleoside triphosphate hydrolases"/>
    <property type="match status" value="1"/>
</dbReference>
<gene>
    <name evidence="2" type="ORF">BN3087_380055</name>
</gene>
<dbReference type="Pfam" id="PF13175">
    <property type="entry name" value="AAA_15"/>
    <property type="match status" value="1"/>
</dbReference>
<organism evidence="2">
    <name type="scientific">Sulfurovum sp. enrichment culture clone C5</name>
    <dbReference type="NCBI Taxonomy" id="497650"/>
    <lineage>
        <taxon>Bacteria</taxon>
        <taxon>Pseudomonadati</taxon>
        <taxon>Campylobacterota</taxon>
        <taxon>Epsilonproteobacteria</taxon>
        <taxon>Campylobacterales</taxon>
        <taxon>Sulfurovaceae</taxon>
        <taxon>Sulfurovum</taxon>
        <taxon>environmental samples</taxon>
    </lineage>
</organism>
<dbReference type="InterPro" id="IPR051396">
    <property type="entry name" value="Bact_Antivir_Def_Nuclease"/>
</dbReference>
<dbReference type="InterPro" id="IPR027417">
    <property type="entry name" value="P-loop_NTPase"/>
</dbReference>
<dbReference type="Gene3D" id="3.40.50.300">
    <property type="entry name" value="P-loop containing nucleotide triphosphate hydrolases"/>
    <property type="match status" value="1"/>
</dbReference>
<dbReference type="GO" id="GO:0005524">
    <property type="term" value="F:ATP binding"/>
    <property type="evidence" value="ECO:0007669"/>
    <property type="project" value="InterPro"/>
</dbReference>
<evidence type="ECO:0000313" key="2">
    <source>
        <dbReference type="EMBL" id="CUV65539.1"/>
    </source>
</evidence>
<dbReference type="InterPro" id="IPR041685">
    <property type="entry name" value="AAA_GajA/Old/RecF-like"/>
</dbReference>
<reference evidence="2" key="1">
    <citation type="submission" date="2015-11" db="EMBL/GenBank/DDBJ databases">
        <authorList>
            <person name="Zhang Y."/>
            <person name="Guo Z."/>
        </authorList>
    </citation>
    <scope>NUCLEOTIDE SEQUENCE</scope>
    <source>
        <strain evidence="2">BN30871</strain>
    </source>
</reference>
<dbReference type="EMBL" id="FAXN01000038">
    <property type="protein sequence ID" value="CUV65539.1"/>
    <property type="molecule type" value="Genomic_DNA"/>
</dbReference>
<dbReference type="PANTHER" id="PTHR43581">
    <property type="entry name" value="ATP/GTP PHOSPHATASE"/>
    <property type="match status" value="1"/>
</dbReference>
<evidence type="ECO:0000259" key="1">
    <source>
        <dbReference type="Pfam" id="PF13175"/>
    </source>
</evidence>
<name>A0A0S4XMM8_9BACT</name>
<proteinExistence type="predicted"/>
<sequence length="519" mass="61209">MELVYLWVEKYKNIENQGFNFSPRFECTFHDEYNDDGTLKDDCVLDIKPKKYTSIFPDNINITAIVGENGSGKSNILETLLKLIENELEKKYILVFQYTNKILKYISNIEKIETELQIGSFYALYGKIYIYNKNIHKHCAFRNYNIFEIDKTAIANLLTVHYGISTIPFRLSTFMYLPNQIEIKLTEPSELLERSINYFSPKNREEVKKIFLSIEDKYYQFLIICYGKKNGTGSYMYILKDIEKLKEALADYISQEDYNKYFLQLTTPTSFFISDLTEKEKSIYMKNDGFIHFFDFDFIDEKIRRFDNLSHGEQMIFGQLLNIYAFSHSKKDFIFLLDEPEIALHPNWQKNYLNEVISLCKQMGKKFHFLVTSHSPFLLSDLSKENVIFLKDGKQVYPLNDSEQTFGANIHTLLSHGFFMKDGLMGEFAKSKINKIIEFHKQVEEENKKETKDFTDLKAQYENQKTQFWHIQNIIGEEYLKQVIKNHLIEIEKILLGKDEAKNAEIGRVKAYLESLEND</sequence>
<feature type="domain" description="Endonuclease GajA/Old nuclease/RecF-like AAA" evidence="1">
    <location>
        <begin position="43"/>
        <end position="378"/>
    </location>
</feature>
<dbReference type="AlphaFoldDB" id="A0A0S4XMM8"/>
<dbReference type="GO" id="GO:0016887">
    <property type="term" value="F:ATP hydrolysis activity"/>
    <property type="evidence" value="ECO:0007669"/>
    <property type="project" value="InterPro"/>
</dbReference>